<feature type="region of interest" description="Disordered" evidence="2">
    <location>
        <begin position="360"/>
        <end position="384"/>
    </location>
</feature>
<dbReference type="AlphaFoldDB" id="A0A0T6B590"/>
<organism evidence="4 5">
    <name type="scientific">Oryctes borbonicus</name>
    <dbReference type="NCBI Taxonomy" id="1629725"/>
    <lineage>
        <taxon>Eukaryota</taxon>
        <taxon>Metazoa</taxon>
        <taxon>Ecdysozoa</taxon>
        <taxon>Arthropoda</taxon>
        <taxon>Hexapoda</taxon>
        <taxon>Insecta</taxon>
        <taxon>Pterygota</taxon>
        <taxon>Neoptera</taxon>
        <taxon>Endopterygota</taxon>
        <taxon>Coleoptera</taxon>
        <taxon>Polyphaga</taxon>
        <taxon>Scarabaeiformia</taxon>
        <taxon>Scarabaeidae</taxon>
        <taxon>Dynastinae</taxon>
        <taxon>Oryctes</taxon>
    </lineage>
</organism>
<dbReference type="InterPro" id="IPR011989">
    <property type="entry name" value="ARM-like"/>
</dbReference>
<dbReference type="Pfam" id="PF20926">
    <property type="entry name" value="Htt_N-HEAT_1"/>
    <property type="match status" value="1"/>
</dbReference>
<feature type="compositionally biased region" description="Basic and acidic residues" evidence="2">
    <location>
        <begin position="361"/>
        <end position="370"/>
    </location>
</feature>
<dbReference type="PANTHER" id="PTHR10170">
    <property type="entry name" value="HUNTINGTON DISEASE PROTEIN"/>
    <property type="match status" value="1"/>
</dbReference>
<dbReference type="InterPro" id="IPR021133">
    <property type="entry name" value="HEAT_type_2"/>
</dbReference>
<dbReference type="GO" id="GO:0005634">
    <property type="term" value="C:nucleus"/>
    <property type="evidence" value="ECO:0007669"/>
    <property type="project" value="InterPro"/>
</dbReference>
<dbReference type="OrthoDB" id="6763105at2759"/>
<accession>A0A0T6B590</accession>
<dbReference type="EMBL" id="LJIG01009811">
    <property type="protein sequence ID" value="KRT82334.1"/>
    <property type="molecule type" value="Genomic_DNA"/>
</dbReference>
<evidence type="ECO:0000256" key="2">
    <source>
        <dbReference type="SAM" id="MobiDB-lite"/>
    </source>
</evidence>
<dbReference type="PROSITE" id="PS50077">
    <property type="entry name" value="HEAT_REPEAT"/>
    <property type="match status" value="1"/>
</dbReference>
<evidence type="ECO:0000256" key="3">
    <source>
        <dbReference type="SAM" id="Phobius"/>
    </source>
</evidence>
<dbReference type="PRINTS" id="PR00375">
    <property type="entry name" value="HUNTINGTIN"/>
</dbReference>
<name>A0A0T6B590_9SCAR</name>
<evidence type="ECO:0000256" key="1">
    <source>
        <dbReference type="PROSITE-ProRule" id="PRU00103"/>
    </source>
</evidence>
<keyword evidence="3" id="KW-1133">Transmembrane helix</keyword>
<proteinExistence type="predicted"/>
<dbReference type="GO" id="GO:0005737">
    <property type="term" value="C:cytoplasm"/>
    <property type="evidence" value="ECO:0007669"/>
    <property type="project" value="InterPro"/>
</dbReference>
<dbReference type="Proteomes" id="UP000051574">
    <property type="component" value="Unassembled WGS sequence"/>
</dbReference>
<dbReference type="Gene3D" id="1.25.10.10">
    <property type="entry name" value="Leucine-rich Repeat Variant"/>
    <property type="match status" value="1"/>
</dbReference>
<dbReference type="InterPro" id="IPR016024">
    <property type="entry name" value="ARM-type_fold"/>
</dbReference>
<evidence type="ECO:0000313" key="5">
    <source>
        <dbReference type="Proteomes" id="UP000051574"/>
    </source>
</evidence>
<dbReference type="InterPro" id="IPR028426">
    <property type="entry name" value="Huntingtin_fam"/>
</dbReference>
<reference evidence="4 5" key="1">
    <citation type="submission" date="2015-09" db="EMBL/GenBank/DDBJ databases">
        <title>Draft genome of the scarab beetle Oryctes borbonicus.</title>
        <authorList>
            <person name="Meyer J.M."/>
            <person name="Markov G.V."/>
            <person name="Baskaran P."/>
            <person name="Herrmann M."/>
            <person name="Sommer R.J."/>
            <person name="Roedelsperger C."/>
        </authorList>
    </citation>
    <scope>NUCLEOTIDE SEQUENCE [LARGE SCALE GENOMIC DNA]</scope>
    <source>
        <strain evidence="4">OB123</strain>
        <tissue evidence="4">Whole animal</tissue>
    </source>
</reference>
<protein>
    <submittedName>
        <fullName evidence="4">HEAT domain-containing protein</fullName>
    </submittedName>
</protein>
<keyword evidence="5" id="KW-1185">Reference proteome</keyword>
<feature type="repeat" description="HEAT" evidence="1">
    <location>
        <begin position="60"/>
        <end position="97"/>
    </location>
</feature>
<dbReference type="PANTHER" id="PTHR10170:SF10">
    <property type="entry name" value="HUNTINGTIN"/>
    <property type="match status" value="1"/>
</dbReference>
<keyword evidence="3" id="KW-0472">Membrane</keyword>
<dbReference type="InterPro" id="IPR048411">
    <property type="entry name" value="Htt_N_HEAT_rpt-1"/>
</dbReference>
<gene>
    <name evidence="4" type="ORF">AMK59_3225</name>
</gene>
<comment type="caution">
    <text evidence="4">The sequence shown here is derived from an EMBL/GenBank/DDBJ whole genome shotgun (WGS) entry which is preliminary data.</text>
</comment>
<dbReference type="InterPro" id="IPR000091">
    <property type="entry name" value="Huntingtin"/>
</dbReference>
<keyword evidence="3" id="KW-0812">Transmembrane</keyword>
<feature type="non-terminal residue" evidence="4">
    <location>
        <position position="384"/>
    </location>
</feature>
<evidence type="ECO:0000313" key="4">
    <source>
        <dbReference type="EMBL" id="KRT82334.1"/>
    </source>
</evidence>
<sequence length="384" mass="43050">MAIEEKLFKSLDLLRSTNEYSGDVSQRNKEKIQSCAYVTDTLTNPTTRTLPNFHHLLTNSFEILFQMCNDIESDVRLVAEESLNKIIKAMDNENTNKVLMELHKEIKRNGPARSLKSALWRFSILAGLIRLPKRKQYLISLIPCIVSISERSEDLTHEALMNSLPKILKSLGSFLSDSDVKTLLNTFLNNVGDASTVIRRASANCLLTICINCRKPYQFLSYLLDTLLELLMPIAGTMVSVFLVVGVLSCLRLLIPHIRKIEGRQEIQGSFGITKKTKAIQVGEEKFVQVYRLCVHFLLCDDDSVMSAALDTLSSLFQNCTREFKNLLLSGDGIEAGDGRCYFPTQLYNANVTLAVSKPTLPEESRKQNDRAIFSSLPDGSAAE</sequence>
<feature type="transmembrane region" description="Helical" evidence="3">
    <location>
        <begin position="230"/>
        <end position="255"/>
    </location>
</feature>
<dbReference type="SUPFAM" id="SSF48371">
    <property type="entry name" value="ARM repeat"/>
    <property type="match status" value="1"/>
</dbReference>